<reference evidence="2" key="1">
    <citation type="submission" date="2021-02" db="EMBL/GenBank/DDBJ databases">
        <authorList>
            <person name="Nowell W R."/>
        </authorList>
    </citation>
    <scope>NUCLEOTIDE SEQUENCE</scope>
</reference>
<feature type="region of interest" description="Disordered" evidence="1">
    <location>
        <begin position="33"/>
        <end position="97"/>
    </location>
</feature>
<proteinExistence type="predicted"/>
<gene>
    <name evidence="2" type="ORF">OXD698_LOCUS6557</name>
</gene>
<dbReference type="EMBL" id="CAJOAZ010000287">
    <property type="protein sequence ID" value="CAF3603789.1"/>
    <property type="molecule type" value="Genomic_DNA"/>
</dbReference>
<dbReference type="Proteomes" id="UP000663844">
    <property type="component" value="Unassembled WGS sequence"/>
</dbReference>
<feature type="compositionally biased region" description="Polar residues" evidence="1">
    <location>
        <begin position="77"/>
        <end position="86"/>
    </location>
</feature>
<feature type="compositionally biased region" description="Basic residues" evidence="1">
    <location>
        <begin position="62"/>
        <end position="73"/>
    </location>
</feature>
<feature type="compositionally biased region" description="Low complexity" evidence="1">
    <location>
        <begin position="36"/>
        <end position="53"/>
    </location>
</feature>
<name>A0A818NBB0_9BILA</name>
<evidence type="ECO:0000313" key="2">
    <source>
        <dbReference type="EMBL" id="CAF3603789.1"/>
    </source>
</evidence>
<sequence length="117" mass="12792">MSKPTTATKNKEKMVLTPKMWKVLAQRKLIQKQYQPATTTSTTSPSTTAASATEALNSSGGRQKKNEKNKKSKLSGFGQSATNSVGENRRVTDNVPCLSLHGNNGIVQYICGHFEYE</sequence>
<evidence type="ECO:0000313" key="3">
    <source>
        <dbReference type="Proteomes" id="UP000663844"/>
    </source>
</evidence>
<comment type="caution">
    <text evidence="2">The sequence shown here is derived from an EMBL/GenBank/DDBJ whole genome shotgun (WGS) entry which is preliminary data.</text>
</comment>
<evidence type="ECO:0000256" key="1">
    <source>
        <dbReference type="SAM" id="MobiDB-lite"/>
    </source>
</evidence>
<accession>A0A818NBB0</accession>
<protein>
    <submittedName>
        <fullName evidence="2">Uncharacterized protein</fullName>
    </submittedName>
</protein>
<dbReference type="AlphaFoldDB" id="A0A818NBB0"/>
<organism evidence="2 3">
    <name type="scientific">Adineta steineri</name>
    <dbReference type="NCBI Taxonomy" id="433720"/>
    <lineage>
        <taxon>Eukaryota</taxon>
        <taxon>Metazoa</taxon>
        <taxon>Spiralia</taxon>
        <taxon>Gnathifera</taxon>
        <taxon>Rotifera</taxon>
        <taxon>Eurotatoria</taxon>
        <taxon>Bdelloidea</taxon>
        <taxon>Adinetida</taxon>
        <taxon>Adinetidae</taxon>
        <taxon>Adineta</taxon>
    </lineage>
</organism>